<protein>
    <recommendedName>
        <fullName evidence="6">Ribosomal protein S21</fullName>
    </recommendedName>
</protein>
<dbReference type="EMBL" id="HE650831">
    <property type="protein sequence ID" value="CCF60555.1"/>
    <property type="molecule type" value="Genomic_DNA"/>
</dbReference>
<dbReference type="GO" id="GO:0070124">
    <property type="term" value="P:mitochondrial translational initiation"/>
    <property type="evidence" value="ECO:0007669"/>
    <property type="project" value="EnsemblFungi"/>
</dbReference>
<evidence type="ECO:0000256" key="3">
    <source>
        <dbReference type="ARBA" id="ARBA00023274"/>
    </source>
</evidence>
<keyword evidence="3" id="KW-0687">Ribonucleoprotein</keyword>
<sequence>MFKHNGLSKFLLLRRQFERDFSTTIVRCQTDADVPVDILRSHFITRGRNNSALSGRYSSLEKETKKNDFSNMNEQIRERVSSFRNFGVKTGRTVEVFNSDTATACRRLNTIMNGNQIAQDRRKQRFYMKPGKKAELKRAERHRRDFMKGFKQLIDIVKDAKRKGY</sequence>
<dbReference type="Proteomes" id="UP000005220">
    <property type="component" value="Chromosome 11"/>
</dbReference>
<keyword evidence="5" id="KW-1185">Reference proteome</keyword>
<dbReference type="InParanoid" id="H2B1Q5"/>
<organism evidence="4 5">
    <name type="scientific">Kazachstania africana (strain ATCC 22294 / BCRC 22015 / CBS 2517 / CECT 1963 / NBRC 1671 / NRRL Y-8276)</name>
    <name type="common">Yeast</name>
    <name type="synonym">Kluyveromyces africanus</name>
    <dbReference type="NCBI Taxonomy" id="1071382"/>
    <lineage>
        <taxon>Eukaryota</taxon>
        <taxon>Fungi</taxon>
        <taxon>Dikarya</taxon>
        <taxon>Ascomycota</taxon>
        <taxon>Saccharomycotina</taxon>
        <taxon>Saccharomycetes</taxon>
        <taxon>Saccharomycetales</taxon>
        <taxon>Saccharomycetaceae</taxon>
        <taxon>Kazachstania</taxon>
    </lineage>
</organism>
<dbReference type="GeneID" id="13886744"/>
<reference evidence="4 5" key="1">
    <citation type="journal article" date="2011" name="Proc. Natl. Acad. Sci. U.S.A.">
        <title>Evolutionary erosion of yeast sex chromosomes by mating-type switching accidents.</title>
        <authorList>
            <person name="Gordon J.L."/>
            <person name="Armisen D."/>
            <person name="Proux-Wera E."/>
            <person name="Oheigeartaigh S.S."/>
            <person name="Byrne K.P."/>
            <person name="Wolfe K.H."/>
        </authorList>
    </citation>
    <scope>NUCLEOTIDE SEQUENCE [LARGE SCALE GENOMIC DNA]</scope>
    <source>
        <strain evidence="5">ATCC 22294 / BCRC 22015 / CBS 2517 / CECT 1963 / NBRC 1671 / NRRL Y-8276</strain>
    </source>
</reference>
<evidence type="ECO:0008006" key="6">
    <source>
        <dbReference type="Google" id="ProtNLM"/>
    </source>
</evidence>
<dbReference type="AlphaFoldDB" id="H2B1Q5"/>
<dbReference type="GO" id="GO:0005763">
    <property type="term" value="C:mitochondrial small ribosomal subunit"/>
    <property type="evidence" value="ECO:0007669"/>
    <property type="project" value="EnsemblFungi"/>
</dbReference>
<dbReference type="NCBIfam" id="TIGR00030">
    <property type="entry name" value="S21p"/>
    <property type="match status" value="1"/>
</dbReference>
<dbReference type="InterPro" id="IPR001911">
    <property type="entry name" value="Ribosomal_bS21"/>
</dbReference>
<evidence type="ECO:0000256" key="1">
    <source>
        <dbReference type="ARBA" id="ARBA00006640"/>
    </source>
</evidence>
<proteinExistence type="inferred from homology"/>
<dbReference type="HOGENOM" id="CLU_110335_0_0_1"/>
<evidence type="ECO:0000313" key="4">
    <source>
        <dbReference type="EMBL" id="CCF60555.1"/>
    </source>
</evidence>
<gene>
    <name evidence="4" type="primary">KAFR0K02010</name>
    <name evidence="4" type="ORF">KAFR_0K02010</name>
</gene>
<dbReference type="PANTHER" id="PTHR41237:SF1">
    <property type="entry name" value="SMALL RIBOSOMAL SUBUNIT PROTEIN BS21M"/>
    <property type="match status" value="1"/>
</dbReference>
<dbReference type="Pfam" id="PF01165">
    <property type="entry name" value="Ribosomal_S21"/>
    <property type="match status" value="1"/>
</dbReference>
<dbReference type="PANTHER" id="PTHR41237">
    <property type="entry name" value="37S RIBOSOMAL PROTEIN MRP21, MITOCHONDRIAL"/>
    <property type="match status" value="1"/>
</dbReference>
<dbReference type="OrthoDB" id="2501249at2759"/>
<dbReference type="InterPro" id="IPR052837">
    <property type="entry name" value="Mitoribosomal_bS21"/>
</dbReference>
<dbReference type="eggNOG" id="ENOG502SYGP">
    <property type="taxonomic scope" value="Eukaryota"/>
</dbReference>
<dbReference type="STRING" id="1071382.H2B1Q5"/>
<dbReference type="GO" id="GO:0003735">
    <property type="term" value="F:structural constituent of ribosome"/>
    <property type="evidence" value="ECO:0007669"/>
    <property type="project" value="EnsemblFungi"/>
</dbReference>
<evidence type="ECO:0000256" key="2">
    <source>
        <dbReference type="ARBA" id="ARBA00022980"/>
    </source>
</evidence>
<comment type="similarity">
    <text evidence="1">Belongs to the bacterial ribosomal protein bS21 family.</text>
</comment>
<dbReference type="RefSeq" id="XP_003959690.1">
    <property type="nucleotide sequence ID" value="XM_003959641.1"/>
</dbReference>
<evidence type="ECO:0000313" key="5">
    <source>
        <dbReference type="Proteomes" id="UP000005220"/>
    </source>
</evidence>
<accession>H2B1Q5</accession>
<keyword evidence="2" id="KW-0689">Ribosomal protein</keyword>
<dbReference type="FunCoup" id="H2B1Q5">
    <property type="interactions" value="139"/>
</dbReference>
<dbReference type="KEGG" id="kaf:KAFR_0K02010"/>
<name>H2B1Q5_KAZAF</name>